<gene>
    <name evidence="8" type="ORF">NDI56_11365</name>
</gene>
<evidence type="ECO:0000313" key="9">
    <source>
        <dbReference type="Proteomes" id="UP001259659"/>
    </source>
</evidence>
<keyword evidence="5 6" id="KW-0472">Membrane</keyword>
<evidence type="ECO:0000259" key="7">
    <source>
        <dbReference type="PROSITE" id="PS50850"/>
    </source>
</evidence>
<organism evidence="8 9">
    <name type="scientific">Haloarcula saliterrae</name>
    <dbReference type="NCBI Taxonomy" id="2950534"/>
    <lineage>
        <taxon>Archaea</taxon>
        <taxon>Methanobacteriati</taxon>
        <taxon>Methanobacteriota</taxon>
        <taxon>Stenosarchaea group</taxon>
        <taxon>Halobacteria</taxon>
        <taxon>Halobacteriales</taxon>
        <taxon>Haloarculaceae</taxon>
        <taxon>Haloarcula</taxon>
    </lineage>
</organism>
<dbReference type="InterPro" id="IPR020846">
    <property type="entry name" value="MFS_dom"/>
</dbReference>
<feature type="transmembrane region" description="Helical" evidence="6">
    <location>
        <begin position="217"/>
        <end position="240"/>
    </location>
</feature>
<dbReference type="InterPro" id="IPR050189">
    <property type="entry name" value="MFS_Efflux_Transporters"/>
</dbReference>
<feature type="transmembrane region" description="Helical" evidence="6">
    <location>
        <begin position="58"/>
        <end position="78"/>
    </location>
</feature>
<dbReference type="PROSITE" id="PS00216">
    <property type="entry name" value="SUGAR_TRANSPORT_1"/>
    <property type="match status" value="1"/>
</dbReference>
<accession>A0ABU2FCK5</accession>
<dbReference type="PROSITE" id="PS50850">
    <property type="entry name" value="MFS"/>
    <property type="match status" value="1"/>
</dbReference>
<feature type="transmembrane region" description="Helical" evidence="6">
    <location>
        <begin position="252"/>
        <end position="276"/>
    </location>
</feature>
<keyword evidence="3 6" id="KW-0812">Transmembrane</keyword>
<protein>
    <submittedName>
        <fullName evidence="8">MFS transporter</fullName>
    </submittedName>
</protein>
<keyword evidence="9" id="KW-1185">Reference proteome</keyword>
<feature type="transmembrane region" description="Helical" evidence="6">
    <location>
        <begin position="27"/>
        <end position="46"/>
    </location>
</feature>
<evidence type="ECO:0000256" key="5">
    <source>
        <dbReference type="ARBA" id="ARBA00023136"/>
    </source>
</evidence>
<reference evidence="8 9" key="1">
    <citation type="submission" date="2022-06" db="EMBL/GenBank/DDBJ databases">
        <title>Haloarcula sp. a new haloarchaeum isolate from saline soil.</title>
        <authorList>
            <person name="Strakova D."/>
            <person name="Galisteo C."/>
            <person name="Sanchez-Porro C."/>
            <person name="Ventosa A."/>
        </authorList>
    </citation>
    <scope>NUCLEOTIDE SEQUENCE [LARGE SCALE GENOMIC DNA]</scope>
    <source>
        <strain evidence="8 9">S1CR25-12</strain>
    </source>
</reference>
<evidence type="ECO:0000256" key="1">
    <source>
        <dbReference type="ARBA" id="ARBA00004651"/>
    </source>
</evidence>
<evidence type="ECO:0000256" key="6">
    <source>
        <dbReference type="SAM" id="Phobius"/>
    </source>
</evidence>
<feature type="transmembrane region" description="Helical" evidence="6">
    <location>
        <begin position="177"/>
        <end position="196"/>
    </location>
</feature>
<dbReference type="Gene3D" id="1.20.1250.20">
    <property type="entry name" value="MFS general substrate transporter like domains"/>
    <property type="match status" value="1"/>
</dbReference>
<comment type="caution">
    <text evidence="8">The sequence shown here is derived from an EMBL/GenBank/DDBJ whole genome shotgun (WGS) entry which is preliminary data.</text>
</comment>
<evidence type="ECO:0000256" key="2">
    <source>
        <dbReference type="ARBA" id="ARBA00022475"/>
    </source>
</evidence>
<dbReference type="PANTHER" id="PTHR43124:SF3">
    <property type="entry name" value="CHLORAMPHENICOL EFFLUX PUMP RV0191"/>
    <property type="match status" value="1"/>
</dbReference>
<evidence type="ECO:0000256" key="4">
    <source>
        <dbReference type="ARBA" id="ARBA00022989"/>
    </source>
</evidence>
<evidence type="ECO:0000313" key="8">
    <source>
        <dbReference type="EMBL" id="MDS0259992.1"/>
    </source>
</evidence>
<feature type="transmembrane region" description="Helical" evidence="6">
    <location>
        <begin position="115"/>
        <end position="136"/>
    </location>
</feature>
<dbReference type="InterPro" id="IPR005829">
    <property type="entry name" value="Sugar_transporter_CS"/>
</dbReference>
<dbReference type="InterPro" id="IPR036259">
    <property type="entry name" value="MFS_trans_sf"/>
</dbReference>
<feature type="domain" description="Major facilitator superfamily (MFS) profile" evidence="7">
    <location>
        <begin position="24"/>
        <end position="402"/>
    </location>
</feature>
<evidence type="ECO:0000256" key="3">
    <source>
        <dbReference type="ARBA" id="ARBA00022692"/>
    </source>
</evidence>
<dbReference type="RefSeq" id="WP_310919659.1">
    <property type="nucleotide sequence ID" value="NZ_JAMQON010000003.1"/>
</dbReference>
<dbReference type="SUPFAM" id="SSF103473">
    <property type="entry name" value="MFS general substrate transporter"/>
    <property type="match status" value="1"/>
</dbReference>
<feature type="transmembrane region" description="Helical" evidence="6">
    <location>
        <begin position="148"/>
        <end position="171"/>
    </location>
</feature>
<comment type="subcellular location">
    <subcellularLocation>
        <location evidence="1">Cell membrane</location>
        <topology evidence="1">Multi-pass membrane protein</topology>
    </subcellularLocation>
</comment>
<keyword evidence="4 6" id="KW-1133">Transmembrane helix</keyword>
<name>A0ABU2FCK5_9EURY</name>
<dbReference type="EMBL" id="JAMQON010000003">
    <property type="protein sequence ID" value="MDS0259992.1"/>
    <property type="molecule type" value="Genomic_DNA"/>
</dbReference>
<dbReference type="Pfam" id="PF07690">
    <property type="entry name" value="MFS_1"/>
    <property type="match status" value="1"/>
</dbReference>
<keyword evidence="2" id="KW-1003">Cell membrane</keyword>
<dbReference type="InterPro" id="IPR011701">
    <property type="entry name" value="MFS"/>
</dbReference>
<sequence>MADDAVADSRTDPAEAGVPWRSRTVQLVLLSTALAPLGVPLVSPTLPVFRDAFGVTEAQASLLVSGYFVVGILLSPFVGLLADRLGRKRVLVGGLATFGVLGGAMAFAPSFEAVLLLRVLQGTGAAAIFITTVTIIGDTFEDAQRTAVLGVNVAVLSLTAALFPVLGGYLVGISWNAPFLTYFAAVPLAVAVALLLEEPATGAQTRGVAHLRSALSSVATPAVLALFGVTFLTEFLAFGVVFTTLPFLLEPVLAPVLVGAVILSAEAVSMVAATATGRLARRFSSVQLVGLGFACYGVGFFLIGLFGWLGTTVAGVVFAGAGIGLLLPSIDASLSERTTEAHRAGTFSLRNSATFSGRFAGPVTFAGLAVTAGLGYTPLLLAAGSISVAVALATTLVARRPTPAAAASGPPDRI</sequence>
<dbReference type="Proteomes" id="UP001259659">
    <property type="component" value="Unassembled WGS sequence"/>
</dbReference>
<proteinExistence type="predicted"/>
<dbReference type="PANTHER" id="PTHR43124">
    <property type="entry name" value="PURINE EFFLUX PUMP PBUE"/>
    <property type="match status" value="1"/>
</dbReference>
<feature type="transmembrane region" description="Helical" evidence="6">
    <location>
        <begin position="90"/>
        <end position="109"/>
    </location>
</feature>
<feature type="transmembrane region" description="Helical" evidence="6">
    <location>
        <begin position="288"/>
        <end position="309"/>
    </location>
</feature>